<reference evidence="12 13" key="1">
    <citation type="submission" date="2015-01" db="EMBL/GenBank/DDBJ databases">
        <title>Comparative genomics of the lactic acid bacteria isolated from the honey bee gut.</title>
        <authorList>
            <person name="Ellegaard K.M."/>
            <person name="Tamarit D."/>
            <person name="Javelind E."/>
            <person name="Olofsson T."/>
            <person name="Andersson S.G."/>
            <person name="Vasquez A."/>
        </authorList>
    </citation>
    <scope>NUCLEOTIDE SEQUENCE [LARGE SCALE GENOMIC DNA]</scope>
    <source>
        <strain evidence="12 13">Hma2</strain>
    </source>
</reference>
<comment type="subcellular location">
    <subcellularLocation>
        <location evidence="1">Cytoplasm</location>
    </subcellularLocation>
</comment>
<evidence type="ECO:0000256" key="8">
    <source>
        <dbReference type="ARBA" id="ARBA00037387"/>
    </source>
</evidence>
<dbReference type="EMBL" id="JXLH01000004">
    <property type="protein sequence ID" value="KJY59529.1"/>
    <property type="molecule type" value="Genomic_DNA"/>
</dbReference>
<dbReference type="AlphaFoldDB" id="A0A0F4LMN9"/>
<evidence type="ECO:0000256" key="9">
    <source>
        <dbReference type="ARBA" id="ARBA00041175"/>
    </source>
</evidence>
<keyword evidence="6" id="KW-0598">Phosphotransferase system</keyword>
<feature type="domain" description="PTS EIIA type-2" evidence="11">
    <location>
        <begin position="4"/>
        <end position="150"/>
    </location>
</feature>
<comment type="function">
    <text evidence="8">The phosphoenolpyruvate-dependent sugar phosphotransferase system (sugar PTS), a major carbohydrate active transport system, catalyzes the phosphorylation of incoming sugar substrates concomitantly with their translocation across the cell membrane. The enzyme II UlaABC PTS system is involved in ascorbate transport.</text>
</comment>
<dbReference type="PATRIC" id="fig|1218506.3.peg.316"/>
<dbReference type="PANTHER" id="PTHR36203">
    <property type="entry name" value="ASCORBATE-SPECIFIC PTS SYSTEM EIIA COMPONENT"/>
    <property type="match status" value="1"/>
</dbReference>
<keyword evidence="4" id="KW-0597">Phosphoprotein</keyword>
<dbReference type="GO" id="GO:0016301">
    <property type="term" value="F:kinase activity"/>
    <property type="evidence" value="ECO:0007669"/>
    <property type="project" value="UniProtKB-KW"/>
</dbReference>
<evidence type="ECO:0000256" key="6">
    <source>
        <dbReference type="ARBA" id="ARBA00022683"/>
    </source>
</evidence>
<dbReference type="STRING" id="1218506.JF75_02760"/>
<name>A0A0F4LMN9_9LACO</name>
<dbReference type="Pfam" id="PF00359">
    <property type="entry name" value="PTS_EIIA_2"/>
    <property type="match status" value="1"/>
</dbReference>
<evidence type="ECO:0000256" key="2">
    <source>
        <dbReference type="ARBA" id="ARBA00022448"/>
    </source>
</evidence>
<evidence type="ECO:0000256" key="5">
    <source>
        <dbReference type="ARBA" id="ARBA00022679"/>
    </source>
</evidence>
<dbReference type="PANTHER" id="PTHR36203:SF1">
    <property type="entry name" value="ASCORBATE-SPECIFIC PTS SYSTEM EIIA COMPONENT"/>
    <property type="match status" value="1"/>
</dbReference>
<keyword evidence="5" id="KW-0808">Transferase</keyword>
<dbReference type="InterPro" id="IPR051351">
    <property type="entry name" value="Ascorbate-PTS_EIIA_comp"/>
</dbReference>
<evidence type="ECO:0000256" key="4">
    <source>
        <dbReference type="ARBA" id="ARBA00022553"/>
    </source>
</evidence>
<keyword evidence="7" id="KW-0418">Kinase</keyword>
<dbReference type="SUPFAM" id="SSF55804">
    <property type="entry name" value="Phoshotransferase/anion transport protein"/>
    <property type="match status" value="1"/>
</dbReference>
<keyword evidence="2" id="KW-0813">Transport</keyword>
<dbReference type="GO" id="GO:0009401">
    <property type="term" value="P:phosphoenolpyruvate-dependent sugar phosphotransferase system"/>
    <property type="evidence" value="ECO:0007669"/>
    <property type="project" value="UniProtKB-KW"/>
</dbReference>
<dbReference type="InterPro" id="IPR002178">
    <property type="entry name" value="PTS_EIIA_type-2_dom"/>
</dbReference>
<evidence type="ECO:0000259" key="11">
    <source>
        <dbReference type="PROSITE" id="PS51094"/>
    </source>
</evidence>
<comment type="caution">
    <text evidence="12">The sequence shown here is derived from an EMBL/GenBank/DDBJ whole genome shotgun (WGS) entry which is preliminary data.</text>
</comment>
<dbReference type="CDD" id="cd00211">
    <property type="entry name" value="PTS_IIA_fru"/>
    <property type="match status" value="1"/>
</dbReference>
<keyword evidence="3" id="KW-0963">Cytoplasm</keyword>
<evidence type="ECO:0000313" key="12">
    <source>
        <dbReference type="EMBL" id="KJY59529.1"/>
    </source>
</evidence>
<organism evidence="12 13">
    <name type="scientific">Lactobacillus kimbladii</name>
    <dbReference type="NCBI Taxonomy" id="1218506"/>
    <lineage>
        <taxon>Bacteria</taxon>
        <taxon>Bacillati</taxon>
        <taxon>Bacillota</taxon>
        <taxon>Bacilli</taxon>
        <taxon>Lactobacillales</taxon>
        <taxon>Lactobacillaceae</taxon>
        <taxon>Lactobacillus</taxon>
    </lineage>
</organism>
<protein>
    <recommendedName>
        <fullName evidence="9">Ascorbate-specific PTS system EIIA component</fullName>
    </recommendedName>
    <alternativeName>
        <fullName evidence="10">Ascorbate-specific phosphotransferase enzyme IIA component</fullName>
    </alternativeName>
</protein>
<dbReference type="OrthoDB" id="369398at2"/>
<dbReference type="RefSeq" id="WP_046331538.1">
    <property type="nucleotide sequence ID" value="NZ_JBHTBO010000019.1"/>
</dbReference>
<sequence>MLRYFLENHLINISQKHPKDWQEAIRISGEIMKKNNLVTDKYIDQVIADVKQYGPYIVIVPGVAMPHSQANSSEVLGTGIGLTIFPEAVSFDPNDSEKDAQLFFMLAAKDNPTHMKNIANLSNLLMEDDMIEDLRKVKNLQDYQKVMQKHDKSKEKSR</sequence>
<dbReference type="InterPro" id="IPR016152">
    <property type="entry name" value="PTrfase/Anion_transptr"/>
</dbReference>
<keyword evidence="13" id="KW-1185">Reference proteome</keyword>
<dbReference type="GO" id="GO:0005737">
    <property type="term" value="C:cytoplasm"/>
    <property type="evidence" value="ECO:0007669"/>
    <property type="project" value="UniProtKB-SubCell"/>
</dbReference>
<evidence type="ECO:0000256" key="7">
    <source>
        <dbReference type="ARBA" id="ARBA00022777"/>
    </source>
</evidence>
<evidence type="ECO:0000256" key="3">
    <source>
        <dbReference type="ARBA" id="ARBA00022490"/>
    </source>
</evidence>
<evidence type="ECO:0000313" key="13">
    <source>
        <dbReference type="Proteomes" id="UP000033612"/>
    </source>
</evidence>
<evidence type="ECO:0000256" key="1">
    <source>
        <dbReference type="ARBA" id="ARBA00004496"/>
    </source>
</evidence>
<dbReference type="Proteomes" id="UP000033612">
    <property type="component" value="Unassembled WGS sequence"/>
</dbReference>
<gene>
    <name evidence="12" type="ORF">JF75_02760</name>
</gene>
<dbReference type="HOGENOM" id="CLU_072531_2_0_9"/>
<evidence type="ECO:0000256" key="10">
    <source>
        <dbReference type="ARBA" id="ARBA00042072"/>
    </source>
</evidence>
<dbReference type="Gene3D" id="3.40.930.10">
    <property type="entry name" value="Mannitol-specific EII, Chain A"/>
    <property type="match status" value="1"/>
</dbReference>
<proteinExistence type="predicted"/>
<accession>A0A0F4LMN9</accession>
<dbReference type="PROSITE" id="PS51094">
    <property type="entry name" value="PTS_EIIA_TYPE_2"/>
    <property type="match status" value="1"/>
</dbReference>